<feature type="signal peptide" evidence="2">
    <location>
        <begin position="1"/>
        <end position="21"/>
    </location>
</feature>
<dbReference type="OrthoDB" id="247135at2"/>
<accession>A0A517XL40</accession>
<keyword evidence="2" id="KW-0732">Signal</keyword>
<feature type="region of interest" description="Disordered" evidence="1">
    <location>
        <begin position="25"/>
        <end position="56"/>
    </location>
</feature>
<dbReference type="InterPro" id="IPR047750">
    <property type="entry name" value="YdjY-like"/>
</dbReference>
<evidence type="ECO:0000313" key="4">
    <source>
        <dbReference type="Proteomes" id="UP000319576"/>
    </source>
</evidence>
<organism evidence="3 4">
    <name type="scientific">Urbifossiella limnaea</name>
    <dbReference type="NCBI Taxonomy" id="2528023"/>
    <lineage>
        <taxon>Bacteria</taxon>
        <taxon>Pseudomonadati</taxon>
        <taxon>Planctomycetota</taxon>
        <taxon>Planctomycetia</taxon>
        <taxon>Gemmatales</taxon>
        <taxon>Gemmataceae</taxon>
        <taxon>Urbifossiella</taxon>
    </lineage>
</organism>
<dbReference type="EMBL" id="CP036273">
    <property type="protein sequence ID" value="QDU18231.1"/>
    <property type="molecule type" value="Genomic_DNA"/>
</dbReference>
<dbReference type="KEGG" id="uli:ETAA1_01140"/>
<reference evidence="3 4" key="1">
    <citation type="submission" date="2019-02" db="EMBL/GenBank/DDBJ databases">
        <title>Deep-cultivation of Planctomycetes and their phenomic and genomic characterization uncovers novel biology.</title>
        <authorList>
            <person name="Wiegand S."/>
            <person name="Jogler M."/>
            <person name="Boedeker C."/>
            <person name="Pinto D."/>
            <person name="Vollmers J."/>
            <person name="Rivas-Marin E."/>
            <person name="Kohn T."/>
            <person name="Peeters S.H."/>
            <person name="Heuer A."/>
            <person name="Rast P."/>
            <person name="Oberbeckmann S."/>
            <person name="Bunk B."/>
            <person name="Jeske O."/>
            <person name="Meyerdierks A."/>
            <person name="Storesund J.E."/>
            <person name="Kallscheuer N."/>
            <person name="Luecker S."/>
            <person name="Lage O.M."/>
            <person name="Pohl T."/>
            <person name="Merkel B.J."/>
            <person name="Hornburger P."/>
            <person name="Mueller R.-W."/>
            <person name="Bruemmer F."/>
            <person name="Labrenz M."/>
            <person name="Spormann A.M."/>
            <person name="Op den Camp H."/>
            <person name="Overmann J."/>
            <person name="Amann R."/>
            <person name="Jetten M.S.M."/>
            <person name="Mascher T."/>
            <person name="Medema M.H."/>
            <person name="Devos D.P."/>
            <person name="Kaster A.-K."/>
            <person name="Ovreas L."/>
            <person name="Rohde M."/>
            <person name="Galperin M.Y."/>
            <person name="Jogler C."/>
        </authorList>
    </citation>
    <scope>NUCLEOTIDE SEQUENCE [LARGE SCALE GENOMIC DNA]</scope>
    <source>
        <strain evidence="3 4">ETA_A1</strain>
    </source>
</reference>
<evidence type="ECO:0000256" key="2">
    <source>
        <dbReference type="SAM" id="SignalP"/>
    </source>
</evidence>
<dbReference type="AlphaFoldDB" id="A0A517XL40"/>
<dbReference type="RefSeq" id="WP_145233369.1">
    <property type="nucleotide sequence ID" value="NZ_CP036273.1"/>
</dbReference>
<sequence precursor="true">MTRTLLTLAAVAGLTAAPALAPWPAAAQPPAANPDPRAKDAEPLPPYPKADPGSKVIEDPKLKGLVIELLPNGTRRVGFVAEVCLREGPLEVFLCKQGTKEHEAVLRADFDAGKIHELLLLAGATPGTPAQFVDPKTNEPKFKAATGTAVKILLTYQKDKKVHTHPAQEWVWNSAKKRTLETAHWVFAGSQLLKNPDRPEAPPFYAANSGEVIALSNFAYSMLEVPMEISKDDAQLNYEAKTDRIPPLFSRVWVVLEPAAAPKK</sequence>
<name>A0A517XL40_9BACT</name>
<dbReference type="NCBIfam" id="NF040466">
    <property type="entry name" value="ydjY_domain"/>
    <property type="match status" value="1"/>
</dbReference>
<evidence type="ECO:0000256" key="1">
    <source>
        <dbReference type="SAM" id="MobiDB-lite"/>
    </source>
</evidence>
<feature type="chain" id="PRO_5021857835" evidence="2">
    <location>
        <begin position="22"/>
        <end position="264"/>
    </location>
</feature>
<dbReference type="Proteomes" id="UP000319576">
    <property type="component" value="Chromosome"/>
</dbReference>
<proteinExistence type="predicted"/>
<keyword evidence="4" id="KW-1185">Reference proteome</keyword>
<protein>
    <submittedName>
        <fullName evidence="3">Uncharacterized protein</fullName>
    </submittedName>
</protein>
<evidence type="ECO:0000313" key="3">
    <source>
        <dbReference type="EMBL" id="QDU18231.1"/>
    </source>
</evidence>
<gene>
    <name evidence="3" type="ORF">ETAA1_01140</name>
</gene>